<dbReference type="Proteomes" id="UP000823775">
    <property type="component" value="Unassembled WGS sequence"/>
</dbReference>
<proteinExistence type="predicted"/>
<evidence type="ECO:0000313" key="2">
    <source>
        <dbReference type="EMBL" id="MCD7462826.1"/>
    </source>
</evidence>
<accession>A0ABS8SVJ8</accession>
<protein>
    <submittedName>
        <fullName evidence="2">Uncharacterized protein</fullName>
    </submittedName>
</protein>
<gene>
    <name evidence="2" type="ORF">HAX54_049425</name>
</gene>
<organism evidence="2 3">
    <name type="scientific">Datura stramonium</name>
    <name type="common">Jimsonweed</name>
    <name type="synonym">Common thornapple</name>
    <dbReference type="NCBI Taxonomy" id="4076"/>
    <lineage>
        <taxon>Eukaryota</taxon>
        <taxon>Viridiplantae</taxon>
        <taxon>Streptophyta</taxon>
        <taxon>Embryophyta</taxon>
        <taxon>Tracheophyta</taxon>
        <taxon>Spermatophyta</taxon>
        <taxon>Magnoliopsida</taxon>
        <taxon>eudicotyledons</taxon>
        <taxon>Gunneridae</taxon>
        <taxon>Pentapetalae</taxon>
        <taxon>asterids</taxon>
        <taxon>lamiids</taxon>
        <taxon>Solanales</taxon>
        <taxon>Solanaceae</taxon>
        <taxon>Solanoideae</taxon>
        <taxon>Datureae</taxon>
        <taxon>Datura</taxon>
    </lineage>
</organism>
<sequence length="117" mass="12863">MAYFDDDDANTTNYLAKLENPNNHYTGIASLIAVVLVTNLCRGIDVLEIARIDENLWANQVVVITKIQNEMNPKLKKRKREPLVPHLSETMGNTTIDTSTQASDEALPSSSAPPVAP</sequence>
<keyword evidence="3" id="KW-1185">Reference proteome</keyword>
<feature type="region of interest" description="Disordered" evidence="1">
    <location>
        <begin position="74"/>
        <end position="117"/>
    </location>
</feature>
<feature type="compositionally biased region" description="Polar residues" evidence="1">
    <location>
        <begin position="90"/>
        <end position="103"/>
    </location>
</feature>
<evidence type="ECO:0000313" key="3">
    <source>
        <dbReference type="Proteomes" id="UP000823775"/>
    </source>
</evidence>
<feature type="compositionally biased region" description="Low complexity" evidence="1">
    <location>
        <begin position="106"/>
        <end position="117"/>
    </location>
</feature>
<comment type="caution">
    <text evidence="2">The sequence shown here is derived from an EMBL/GenBank/DDBJ whole genome shotgun (WGS) entry which is preliminary data.</text>
</comment>
<reference evidence="2 3" key="1">
    <citation type="journal article" date="2021" name="BMC Genomics">
        <title>Datura genome reveals duplications of psychoactive alkaloid biosynthetic genes and high mutation rate following tissue culture.</title>
        <authorList>
            <person name="Rajewski A."/>
            <person name="Carter-House D."/>
            <person name="Stajich J."/>
            <person name="Litt A."/>
        </authorList>
    </citation>
    <scope>NUCLEOTIDE SEQUENCE [LARGE SCALE GENOMIC DNA]</scope>
    <source>
        <strain evidence="2">AR-01</strain>
    </source>
</reference>
<name>A0ABS8SVJ8_DATST</name>
<evidence type="ECO:0000256" key="1">
    <source>
        <dbReference type="SAM" id="MobiDB-lite"/>
    </source>
</evidence>
<dbReference type="EMBL" id="JACEIK010000837">
    <property type="protein sequence ID" value="MCD7462826.1"/>
    <property type="molecule type" value="Genomic_DNA"/>
</dbReference>